<name>A0A8H5AW01_9AGAR</name>
<feature type="coiled-coil region" evidence="1">
    <location>
        <begin position="267"/>
        <end position="327"/>
    </location>
</feature>
<gene>
    <name evidence="3" type="ORF">D9611_009509</name>
</gene>
<keyword evidence="4" id="KW-1185">Reference proteome</keyword>
<feature type="compositionally biased region" description="Polar residues" evidence="2">
    <location>
        <begin position="103"/>
        <end position="127"/>
    </location>
</feature>
<keyword evidence="1" id="KW-0175">Coiled coil</keyword>
<proteinExistence type="predicted"/>
<sequence>MSAQVRKPSRCTKCPNRPLRAQCEHTLAGKRYLQQLHAQYQSSIPIDPALLIFPGSTPQTQPLHSVFIPPVVSEMLQTHASTTNSLAGSAVPIPATATATPILTSNPTNTVSKSRGPSPASESVSDSNEGEELLGQPPAPAPAGERPKQRRAKASDPYNKHVRGAKRGVQTFEVVRKHPCPRPLAKTADATAYFARTIETIIERCEDVSVASGCWLFIGAQHVTARHGMVHYVSPRLRLDAPKLAEDLVNHCNSVIQGVRDARRSDAAELSQALANSEAEKRRVLEAAQEEKRRALAAAQEEKRLVLEAAAQEKAFLLAEIAELRRNAAAMPEL</sequence>
<dbReference type="Proteomes" id="UP000541558">
    <property type="component" value="Unassembled WGS sequence"/>
</dbReference>
<comment type="caution">
    <text evidence="3">The sequence shown here is derived from an EMBL/GenBank/DDBJ whole genome shotgun (WGS) entry which is preliminary data.</text>
</comment>
<accession>A0A8H5AW01</accession>
<evidence type="ECO:0000313" key="4">
    <source>
        <dbReference type="Proteomes" id="UP000541558"/>
    </source>
</evidence>
<feature type="region of interest" description="Disordered" evidence="2">
    <location>
        <begin position="98"/>
        <end position="165"/>
    </location>
</feature>
<evidence type="ECO:0000256" key="2">
    <source>
        <dbReference type="SAM" id="MobiDB-lite"/>
    </source>
</evidence>
<dbReference type="EMBL" id="JAACJK010000225">
    <property type="protein sequence ID" value="KAF5311573.1"/>
    <property type="molecule type" value="Genomic_DNA"/>
</dbReference>
<protein>
    <submittedName>
        <fullName evidence="3">Uncharacterized protein</fullName>
    </submittedName>
</protein>
<evidence type="ECO:0000313" key="3">
    <source>
        <dbReference type="EMBL" id="KAF5311573.1"/>
    </source>
</evidence>
<reference evidence="3 4" key="1">
    <citation type="journal article" date="2020" name="ISME J.">
        <title>Uncovering the hidden diversity of litter-decomposition mechanisms in mushroom-forming fungi.</title>
        <authorList>
            <person name="Floudas D."/>
            <person name="Bentzer J."/>
            <person name="Ahren D."/>
            <person name="Johansson T."/>
            <person name="Persson P."/>
            <person name="Tunlid A."/>
        </authorList>
    </citation>
    <scope>NUCLEOTIDE SEQUENCE [LARGE SCALE GENOMIC DNA]</scope>
    <source>
        <strain evidence="3 4">CBS 175.51</strain>
    </source>
</reference>
<evidence type="ECO:0000256" key="1">
    <source>
        <dbReference type="SAM" id="Coils"/>
    </source>
</evidence>
<dbReference type="AlphaFoldDB" id="A0A8H5AW01"/>
<dbReference type="OrthoDB" id="3060861at2759"/>
<organism evidence="3 4">
    <name type="scientific">Ephemerocybe angulata</name>
    <dbReference type="NCBI Taxonomy" id="980116"/>
    <lineage>
        <taxon>Eukaryota</taxon>
        <taxon>Fungi</taxon>
        <taxon>Dikarya</taxon>
        <taxon>Basidiomycota</taxon>
        <taxon>Agaricomycotina</taxon>
        <taxon>Agaricomycetes</taxon>
        <taxon>Agaricomycetidae</taxon>
        <taxon>Agaricales</taxon>
        <taxon>Agaricineae</taxon>
        <taxon>Psathyrellaceae</taxon>
        <taxon>Ephemerocybe</taxon>
    </lineage>
</organism>